<organism evidence="1 2">
    <name type="scientific">candidate division MSBL1 archaeon SCGC-AAA261G05</name>
    <dbReference type="NCBI Taxonomy" id="1698276"/>
    <lineage>
        <taxon>Archaea</taxon>
        <taxon>Methanobacteriati</taxon>
        <taxon>Methanobacteriota</taxon>
        <taxon>candidate division MSBL1</taxon>
    </lineage>
</organism>
<protein>
    <recommendedName>
        <fullName evidence="3">Nucleotide pyrophosphatase</fullName>
    </recommendedName>
</protein>
<dbReference type="PANTHER" id="PTHR10151">
    <property type="entry name" value="ECTONUCLEOTIDE PYROPHOSPHATASE/PHOSPHODIESTERASE"/>
    <property type="match status" value="1"/>
</dbReference>
<dbReference type="Gene3D" id="3.40.720.10">
    <property type="entry name" value="Alkaline Phosphatase, subunit A"/>
    <property type="match status" value="2"/>
</dbReference>
<proteinExistence type="predicted"/>
<keyword evidence="2" id="KW-1185">Reference proteome</keyword>
<dbReference type="AlphaFoldDB" id="A0A133VBY5"/>
<dbReference type="GO" id="GO:0016787">
    <property type="term" value="F:hydrolase activity"/>
    <property type="evidence" value="ECO:0007669"/>
    <property type="project" value="UniProtKB-ARBA"/>
</dbReference>
<dbReference type="EMBL" id="LHYA01000011">
    <property type="protein sequence ID" value="KXB03935.1"/>
    <property type="molecule type" value="Genomic_DNA"/>
</dbReference>
<evidence type="ECO:0000313" key="1">
    <source>
        <dbReference type="EMBL" id="KXB03935.1"/>
    </source>
</evidence>
<evidence type="ECO:0000313" key="2">
    <source>
        <dbReference type="Proteomes" id="UP000070405"/>
    </source>
</evidence>
<dbReference type="SUPFAM" id="SSF53649">
    <property type="entry name" value="Alkaline phosphatase-like"/>
    <property type="match status" value="1"/>
</dbReference>
<gene>
    <name evidence="1" type="ORF">AKJ47_01350</name>
</gene>
<dbReference type="InterPro" id="IPR002591">
    <property type="entry name" value="Phosphodiest/P_Trfase"/>
</dbReference>
<dbReference type="PANTHER" id="PTHR10151:SF120">
    <property type="entry name" value="BIS(5'-ADENOSYL)-TRIPHOSPHATASE"/>
    <property type="match status" value="1"/>
</dbReference>
<name>A0A133VBY5_9EURY</name>
<evidence type="ECO:0008006" key="3">
    <source>
        <dbReference type="Google" id="ProtNLM"/>
    </source>
</evidence>
<accession>A0A133VBY5</accession>
<sequence length="522" mass="60612">MINEEARVMVIGLDGATFKLLRPWIDEEELNFISECFKEGVHGELETVYPTLSTLAWPCFYTGKNPGKLGIFGYTLVEDIKNPQNRERIVNSTHVRSPSLWRILSKAGKKVGVVNIPVTYPPEPVNGFLISGFLTPPGRSYTYPEKLRKDIGDYEIDLEFEGGYSVLPDSDVKRERLFKNQAEITRRRFETSLKLIRSEHPDFFAMNFKGIDTIQHLFWNDKNILLDFYRKVDEYVEKLYKEMDPTHLFLMSDHGFHKSAEKYFFINTWLKDEGYLEKSKSVSGGFIDKVVQMGLKAVGRFGGLRKLLSTSMKENFLNFSSGRQIDFERTKAYGSRWGIFLNKKEDSKQTTLKKLISDLESAEDPENGRKIFKELILGKEHYSGDFAEKLPDTVPIPHPEYKLMPNLSEMIVKKKVDKPYIQGQHKSDPYGILIVRGEEVKRKSRIKGSKITDLFPTILNLMNVKSPRDIDGKVLKELFKPESRYRKESRAEKTVEEDEAKDSYYFSEKERIRKRLKRLNDI</sequence>
<dbReference type="Proteomes" id="UP000070405">
    <property type="component" value="Unassembled WGS sequence"/>
</dbReference>
<dbReference type="Pfam" id="PF01663">
    <property type="entry name" value="Phosphodiest"/>
    <property type="match status" value="1"/>
</dbReference>
<comment type="caution">
    <text evidence="1">The sequence shown here is derived from an EMBL/GenBank/DDBJ whole genome shotgun (WGS) entry which is preliminary data.</text>
</comment>
<reference evidence="1 2" key="1">
    <citation type="journal article" date="2016" name="Sci. Rep.">
        <title>Metabolic traits of an uncultured archaeal lineage -MSBL1- from brine pools of the Red Sea.</title>
        <authorList>
            <person name="Mwirichia R."/>
            <person name="Alam I."/>
            <person name="Rashid M."/>
            <person name="Vinu M."/>
            <person name="Ba-Alawi W."/>
            <person name="Anthony Kamau A."/>
            <person name="Kamanda Ngugi D."/>
            <person name="Goker M."/>
            <person name="Klenk H.P."/>
            <person name="Bajic V."/>
            <person name="Stingl U."/>
        </authorList>
    </citation>
    <scope>NUCLEOTIDE SEQUENCE [LARGE SCALE GENOMIC DNA]</scope>
    <source>
        <strain evidence="1">SCGC-AAA261G05</strain>
    </source>
</reference>
<dbReference type="InterPro" id="IPR017850">
    <property type="entry name" value="Alkaline_phosphatase_core_sf"/>
</dbReference>